<dbReference type="SUPFAM" id="SSF53474">
    <property type="entry name" value="alpha/beta-Hydrolases"/>
    <property type="match status" value="1"/>
</dbReference>
<dbReference type="Pfam" id="PF12697">
    <property type="entry name" value="Abhydrolase_6"/>
    <property type="match status" value="1"/>
</dbReference>
<dbReference type="PANTHER" id="PTHR43689">
    <property type="entry name" value="HYDROLASE"/>
    <property type="match status" value="1"/>
</dbReference>
<gene>
    <name evidence="2" type="ORF">BT62DRAFT_78880</name>
</gene>
<dbReference type="Proteomes" id="UP000812287">
    <property type="component" value="Unassembled WGS sequence"/>
</dbReference>
<dbReference type="EMBL" id="MU250532">
    <property type="protein sequence ID" value="KAG7447367.1"/>
    <property type="molecule type" value="Genomic_DNA"/>
</dbReference>
<name>A0A9P8AUY2_9AGAR</name>
<dbReference type="RefSeq" id="XP_043040867.1">
    <property type="nucleotide sequence ID" value="XM_043182288.1"/>
</dbReference>
<keyword evidence="3" id="KW-1185">Reference proteome</keyword>
<dbReference type="InterPro" id="IPR000073">
    <property type="entry name" value="AB_hydrolase_1"/>
</dbReference>
<evidence type="ECO:0000259" key="1">
    <source>
        <dbReference type="Pfam" id="PF12697"/>
    </source>
</evidence>
<dbReference type="GeneID" id="66104584"/>
<dbReference type="AlphaFoldDB" id="A0A9P8AUY2"/>
<reference evidence="2" key="1">
    <citation type="submission" date="2020-11" db="EMBL/GenBank/DDBJ databases">
        <title>Adaptations for nitrogen fixation in a non-lichenized fungal sporocarp promotes dispersal by wood-feeding termites.</title>
        <authorList>
            <consortium name="DOE Joint Genome Institute"/>
            <person name="Koch R.A."/>
            <person name="Yoon G."/>
            <person name="Arayal U."/>
            <person name="Lail K."/>
            <person name="Amirebrahimi M."/>
            <person name="Labutti K."/>
            <person name="Lipzen A."/>
            <person name="Riley R."/>
            <person name="Barry K."/>
            <person name="Henrissat B."/>
            <person name="Grigoriev I.V."/>
            <person name="Herr J.R."/>
            <person name="Aime M.C."/>
        </authorList>
    </citation>
    <scope>NUCLEOTIDE SEQUENCE</scope>
    <source>
        <strain evidence="2">MCA 3950</strain>
    </source>
</reference>
<evidence type="ECO:0000313" key="3">
    <source>
        <dbReference type="Proteomes" id="UP000812287"/>
    </source>
</evidence>
<dbReference type="OrthoDB" id="94039at2759"/>
<proteinExistence type="predicted"/>
<protein>
    <submittedName>
        <fullName evidence="2">Alpha/beta-hydrolase</fullName>
    </submittedName>
</protein>
<sequence length="322" mass="36599">MYVDQYIVETRYSRPLKCTVKRYRQDVNERPGFILIFAHGTGFHKEHWEVTIRRIFSLDTLHLIREAWAVDAQTHGDAAALNAEAMEDPDFKYSVWDYAEACANVYKAQLANRIQKGGYKVILVGHSAGGSSAALATSFFDHIPFAALVLVEPTTWPEEFTDPEHQSPMVAVAAEAISQRRDHWKSREDAKRYLAKRFPWNIWDSRILGIYEHGLRLDTSTGGVTLKCPPRHEAYPFVHIHEAVFPITELERVKGKLAVHLVYGEREEMISREKQEALRKVCPIASVTKIPDVGHLVVEEAPDLLGDAIWNILRSTDSPAKL</sequence>
<dbReference type="Gene3D" id="3.40.50.1820">
    <property type="entry name" value="alpha/beta hydrolase"/>
    <property type="match status" value="1"/>
</dbReference>
<accession>A0A9P8AUY2</accession>
<evidence type="ECO:0000313" key="2">
    <source>
        <dbReference type="EMBL" id="KAG7447367.1"/>
    </source>
</evidence>
<feature type="domain" description="AB hydrolase-1" evidence="1">
    <location>
        <begin position="35"/>
        <end position="305"/>
    </location>
</feature>
<dbReference type="PANTHER" id="PTHR43689:SF8">
    <property type="entry name" value="ALPHA_BETA-HYDROLASES SUPERFAMILY PROTEIN"/>
    <property type="match status" value="1"/>
</dbReference>
<organism evidence="2 3">
    <name type="scientific">Guyanagaster necrorhizus</name>
    <dbReference type="NCBI Taxonomy" id="856835"/>
    <lineage>
        <taxon>Eukaryota</taxon>
        <taxon>Fungi</taxon>
        <taxon>Dikarya</taxon>
        <taxon>Basidiomycota</taxon>
        <taxon>Agaricomycotina</taxon>
        <taxon>Agaricomycetes</taxon>
        <taxon>Agaricomycetidae</taxon>
        <taxon>Agaricales</taxon>
        <taxon>Marasmiineae</taxon>
        <taxon>Physalacriaceae</taxon>
        <taxon>Guyanagaster</taxon>
    </lineage>
</organism>
<dbReference type="InterPro" id="IPR029058">
    <property type="entry name" value="AB_hydrolase_fold"/>
</dbReference>
<comment type="caution">
    <text evidence="2">The sequence shown here is derived from an EMBL/GenBank/DDBJ whole genome shotgun (WGS) entry which is preliminary data.</text>
</comment>